<comment type="subunit">
    <text evidence="7">Consists of a catalytic RNA component (M1 or rnpB) and a protein subunit.</text>
</comment>
<evidence type="ECO:0000256" key="7">
    <source>
        <dbReference type="HAMAP-Rule" id="MF_00227"/>
    </source>
</evidence>
<evidence type="ECO:0000313" key="10">
    <source>
        <dbReference type="EMBL" id="GHE27251.1"/>
    </source>
</evidence>
<dbReference type="InterPro" id="IPR020539">
    <property type="entry name" value="RNase_P_CS"/>
</dbReference>
<evidence type="ECO:0000256" key="8">
    <source>
        <dbReference type="NCBIfam" id="TIGR00188"/>
    </source>
</evidence>
<dbReference type="PROSITE" id="PS00648">
    <property type="entry name" value="RIBONUCLEASE_P"/>
    <property type="match status" value="1"/>
</dbReference>
<accession>A0A918YXG7</accession>
<dbReference type="PANTHER" id="PTHR33992:SF1">
    <property type="entry name" value="RIBONUCLEASE P PROTEIN COMPONENT"/>
    <property type="match status" value="1"/>
</dbReference>
<dbReference type="InterPro" id="IPR000100">
    <property type="entry name" value="RNase_P"/>
</dbReference>
<dbReference type="AlphaFoldDB" id="A0A918YXG7"/>
<evidence type="ECO:0000256" key="6">
    <source>
        <dbReference type="ARBA" id="ARBA00022884"/>
    </source>
</evidence>
<evidence type="ECO:0000256" key="2">
    <source>
        <dbReference type="ARBA" id="ARBA00022694"/>
    </source>
</evidence>
<dbReference type="NCBIfam" id="TIGR00188">
    <property type="entry name" value="rnpA"/>
    <property type="match status" value="1"/>
</dbReference>
<sequence length="147" mass="15954">MRPSSDHRLPRTARVRARADFDRVFARGHRAAHPLLALHWLPAPPPAGPRLGLAVSRKVDSRAVVRNRLKRRLRELFRHRRPALAGGDYVIVARPACRDADAAALGAALDRLLRRLGALPDDAAVGTMPRASAVDSPSAPAPDVRPG</sequence>
<dbReference type="EMBL" id="BNCF01000002">
    <property type="protein sequence ID" value="GHE27251.1"/>
    <property type="molecule type" value="Genomic_DNA"/>
</dbReference>
<evidence type="ECO:0000256" key="9">
    <source>
        <dbReference type="SAM" id="MobiDB-lite"/>
    </source>
</evidence>
<dbReference type="InterPro" id="IPR020568">
    <property type="entry name" value="Ribosomal_Su5_D2-typ_SF"/>
</dbReference>
<comment type="similarity">
    <text evidence="7">Belongs to the RnpA family.</text>
</comment>
<keyword evidence="6 7" id="KW-0694">RNA-binding</keyword>
<dbReference type="Proteomes" id="UP000636453">
    <property type="component" value="Unassembled WGS sequence"/>
</dbReference>
<evidence type="ECO:0000256" key="5">
    <source>
        <dbReference type="ARBA" id="ARBA00022801"/>
    </source>
</evidence>
<reference evidence="10" key="2">
    <citation type="submission" date="2020-09" db="EMBL/GenBank/DDBJ databases">
        <authorList>
            <person name="Sun Q."/>
            <person name="Kim S."/>
        </authorList>
    </citation>
    <scope>NUCLEOTIDE SEQUENCE</scope>
    <source>
        <strain evidence="10">KCTC 32020</strain>
    </source>
</reference>
<comment type="caution">
    <text evidence="10">The sequence shown here is derived from an EMBL/GenBank/DDBJ whole genome shotgun (WGS) entry which is preliminary data.</text>
</comment>
<dbReference type="InterPro" id="IPR014721">
    <property type="entry name" value="Ribsml_uS5_D2-typ_fold_subgr"/>
</dbReference>
<dbReference type="SUPFAM" id="SSF54211">
    <property type="entry name" value="Ribosomal protein S5 domain 2-like"/>
    <property type="match status" value="1"/>
</dbReference>
<keyword evidence="4 7" id="KW-0255">Endonuclease</keyword>
<evidence type="ECO:0000313" key="11">
    <source>
        <dbReference type="Proteomes" id="UP000636453"/>
    </source>
</evidence>
<dbReference type="Gene3D" id="3.30.230.10">
    <property type="match status" value="1"/>
</dbReference>
<proteinExistence type="inferred from homology"/>
<dbReference type="HAMAP" id="MF_00227">
    <property type="entry name" value="RNase_P"/>
    <property type="match status" value="1"/>
</dbReference>
<dbReference type="GO" id="GO:0000049">
    <property type="term" value="F:tRNA binding"/>
    <property type="evidence" value="ECO:0007669"/>
    <property type="project" value="UniProtKB-UniRule"/>
</dbReference>
<organism evidence="10 11">
    <name type="scientific">Vulcaniibacterium thermophilum</name>
    <dbReference type="NCBI Taxonomy" id="1169913"/>
    <lineage>
        <taxon>Bacteria</taxon>
        <taxon>Pseudomonadati</taxon>
        <taxon>Pseudomonadota</taxon>
        <taxon>Gammaproteobacteria</taxon>
        <taxon>Lysobacterales</taxon>
        <taxon>Lysobacteraceae</taxon>
        <taxon>Vulcaniibacterium</taxon>
    </lineage>
</organism>
<dbReference type="GO" id="GO:0004526">
    <property type="term" value="F:ribonuclease P activity"/>
    <property type="evidence" value="ECO:0007669"/>
    <property type="project" value="UniProtKB-UniRule"/>
</dbReference>
<name>A0A918YXG7_9GAMM</name>
<protein>
    <recommendedName>
        <fullName evidence="7 8">Ribonuclease P protein component</fullName>
        <shortName evidence="7">RNase P protein</shortName>
        <shortName evidence="7">RNaseP protein</shortName>
        <ecNumber evidence="7 8">3.1.26.5</ecNumber>
    </recommendedName>
    <alternativeName>
        <fullName evidence="7">Protein C5</fullName>
    </alternativeName>
</protein>
<comment type="catalytic activity">
    <reaction evidence="7">
        <text>Endonucleolytic cleavage of RNA, removing 5'-extranucleotides from tRNA precursor.</text>
        <dbReference type="EC" id="3.1.26.5"/>
    </reaction>
</comment>
<dbReference type="GO" id="GO:0030677">
    <property type="term" value="C:ribonuclease P complex"/>
    <property type="evidence" value="ECO:0007669"/>
    <property type="project" value="TreeGrafter"/>
</dbReference>
<gene>
    <name evidence="7 10" type="primary">rnpA</name>
    <name evidence="10" type="ORF">GCM10007167_05770</name>
</gene>
<evidence type="ECO:0000256" key="1">
    <source>
        <dbReference type="ARBA" id="ARBA00002663"/>
    </source>
</evidence>
<evidence type="ECO:0000256" key="4">
    <source>
        <dbReference type="ARBA" id="ARBA00022759"/>
    </source>
</evidence>
<dbReference type="EC" id="3.1.26.5" evidence="7 8"/>
<evidence type="ECO:0000256" key="3">
    <source>
        <dbReference type="ARBA" id="ARBA00022722"/>
    </source>
</evidence>
<keyword evidence="3 7" id="KW-0540">Nuclease</keyword>
<keyword evidence="2 7" id="KW-0819">tRNA processing</keyword>
<dbReference type="PANTHER" id="PTHR33992">
    <property type="entry name" value="RIBONUCLEASE P PROTEIN COMPONENT"/>
    <property type="match status" value="1"/>
</dbReference>
<feature type="region of interest" description="Disordered" evidence="9">
    <location>
        <begin position="127"/>
        <end position="147"/>
    </location>
</feature>
<comment type="function">
    <text evidence="1 7">RNaseP catalyzes the removal of the 5'-leader sequence from pre-tRNA to produce the mature 5'-terminus. It can also cleave other RNA substrates such as 4.5S RNA. The protein component plays an auxiliary but essential role in vivo by binding to the 5'-leader sequence and broadening the substrate specificity of the ribozyme.</text>
</comment>
<dbReference type="RefSeq" id="WP_146472103.1">
    <property type="nucleotide sequence ID" value="NZ_BNCF01000002.1"/>
</dbReference>
<dbReference type="Pfam" id="PF00825">
    <property type="entry name" value="Ribonuclease_P"/>
    <property type="match status" value="1"/>
</dbReference>
<keyword evidence="5 7" id="KW-0378">Hydrolase</keyword>
<keyword evidence="11" id="KW-1185">Reference proteome</keyword>
<dbReference type="GO" id="GO:0001682">
    <property type="term" value="P:tRNA 5'-leader removal"/>
    <property type="evidence" value="ECO:0007669"/>
    <property type="project" value="UniProtKB-UniRule"/>
</dbReference>
<reference evidence="10" key="1">
    <citation type="journal article" date="2014" name="Int. J. Syst. Evol. Microbiol.">
        <title>Complete genome sequence of Corynebacterium casei LMG S-19264T (=DSM 44701T), isolated from a smear-ripened cheese.</title>
        <authorList>
            <consortium name="US DOE Joint Genome Institute (JGI-PGF)"/>
            <person name="Walter F."/>
            <person name="Albersmeier A."/>
            <person name="Kalinowski J."/>
            <person name="Ruckert C."/>
        </authorList>
    </citation>
    <scope>NUCLEOTIDE SEQUENCE</scope>
    <source>
        <strain evidence="10">KCTC 32020</strain>
    </source>
</reference>
<dbReference type="GO" id="GO:0042781">
    <property type="term" value="F:3'-tRNA processing endoribonuclease activity"/>
    <property type="evidence" value="ECO:0007669"/>
    <property type="project" value="TreeGrafter"/>
</dbReference>